<feature type="transmembrane region" description="Helical" evidence="7">
    <location>
        <begin position="89"/>
        <end position="113"/>
    </location>
</feature>
<keyword evidence="2 7" id="KW-0813">Transport</keyword>
<proteinExistence type="inferred from homology"/>
<dbReference type="InterPro" id="IPR035906">
    <property type="entry name" value="MetI-like_sf"/>
</dbReference>
<dbReference type="PROSITE" id="PS50928">
    <property type="entry name" value="ABC_TM1"/>
    <property type="match status" value="1"/>
</dbReference>
<evidence type="ECO:0000259" key="8">
    <source>
        <dbReference type="PROSITE" id="PS50928"/>
    </source>
</evidence>
<comment type="similarity">
    <text evidence="7">Belongs to the binding-protein-dependent transport system permease family.</text>
</comment>
<dbReference type="EMBL" id="DPVV01000007">
    <property type="protein sequence ID" value="HCL00838.1"/>
    <property type="molecule type" value="Genomic_DNA"/>
</dbReference>
<evidence type="ECO:0000256" key="7">
    <source>
        <dbReference type="RuleBase" id="RU363032"/>
    </source>
</evidence>
<dbReference type="PANTHER" id="PTHR43744">
    <property type="entry name" value="ABC TRANSPORTER PERMEASE PROTEIN MG189-RELATED-RELATED"/>
    <property type="match status" value="1"/>
</dbReference>
<comment type="subcellular location">
    <subcellularLocation>
        <location evidence="1 7">Cell membrane</location>
        <topology evidence="1 7">Multi-pass membrane protein</topology>
    </subcellularLocation>
</comment>
<feature type="domain" description="ABC transmembrane type-1" evidence="8">
    <location>
        <begin position="90"/>
        <end position="279"/>
    </location>
</feature>
<dbReference type="SUPFAM" id="SSF161098">
    <property type="entry name" value="MetI-like"/>
    <property type="match status" value="1"/>
</dbReference>
<evidence type="ECO:0000256" key="6">
    <source>
        <dbReference type="ARBA" id="ARBA00023136"/>
    </source>
</evidence>
<feature type="transmembrane region" description="Helical" evidence="7">
    <location>
        <begin position="210"/>
        <end position="233"/>
    </location>
</feature>
<organism evidence="9 10">
    <name type="scientific">Lachnoclostridium phytofermentans</name>
    <dbReference type="NCBI Taxonomy" id="66219"/>
    <lineage>
        <taxon>Bacteria</taxon>
        <taxon>Bacillati</taxon>
        <taxon>Bacillota</taxon>
        <taxon>Clostridia</taxon>
        <taxon>Lachnospirales</taxon>
        <taxon>Lachnospiraceae</taxon>
    </lineage>
</organism>
<feature type="transmembrane region" description="Helical" evidence="7">
    <location>
        <begin position="26"/>
        <end position="47"/>
    </location>
</feature>
<dbReference type="Gene3D" id="1.10.3720.10">
    <property type="entry name" value="MetI-like"/>
    <property type="match status" value="1"/>
</dbReference>
<dbReference type="Pfam" id="PF00528">
    <property type="entry name" value="BPD_transp_1"/>
    <property type="match status" value="1"/>
</dbReference>
<feature type="transmembrane region" description="Helical" evidence="7">
    <location>
        <begin position="268"/>
        <end position="291"/>
    </location>
</feature>
<evidence type="ECO:0000256" key="3">
    <source>
        <dbReference type="ARBA" id="ARBA00022475"/>
    </source>
</evidence>
<keyword evidence="6 7" id="KW-0472">Membrane</keyword>
<dbReference type="GO" id="GO:0055085">
    <property type="term" value="P:transmembrane transport"/>
    <property type="evidence" value="ECO:0007669"/>
    <property type="project" value="InterPro"/>
</dbReference>
<accession>A0A3D2X393</accession>
<name>A0A3D2X393_9FIRM</name>
<evidence type="ECO:0000313" key="10">
    <source>
        <dbReference type="Proteomes" id="UP000262969"/>
    </source>
</evidence>
<evidence type="ECO:0000256" key="5">
    <source>
        <dbReference type="ARBA" id="ARBA00022989"/>
    </source>
</evidence>
<dbReference type="GO" id="GO:0005886">
    <property type="term" value="C:plasma membrane"/>
    <property type="evidence" value="ECO:0007669"/>
    <property type="project" value="UniProtKB-SubCell"/>
</dbReference>
<gene>
    <name evidence="9" type="ORF">DHW61_00185</name>
</gene>
<dbReference type="CDD" id="cd06261">
    <property type="entry name" value="TM_PBP2"/>
    <property type="match status" value="1"/>
</dbReference>
<reference evidence="9 10" key="1">
    <citation type="journal article" date="2018" name="Nat. Biotechnol.">
        <title>A standardized bacterial taxonomy based on genome phylogeny substantially revises the tree of life.</title>
        <authorList>
            <person name="Parks D.H."/>
            <person name="Chuvochina M."/>
            <person name="Waite D.W."/>
            <person name="Rinke C."/>
            <person name="Skarshewski A."/>
            <person name="Chaumeil P.A."/>
            <person name="Hugenholtz P."/>
        </authorList>
    </citation>
    <scope>NUCLEOTIDE SEQUENCE [LARGE SCALE GENOMIC DNA]</scope>
    <source>
        <strain evidence="9">UBA11728</strain>
    </source>
</reference>
<evidence type="ECO:0000256" key="4">
    <source>
        <dbReference type="ARBA" id="ARBA00022692"/>
    </source>
</evidence>
<dbReference type="AlphaFoldDB" id="A0A3D2X393"/>
<feature type="transmembrane region" description="Helical" evidence="7">
    <location>
        <begin position="125"/>
        <end position="146"/>
    </location>
</feature>
<sequence>MSVLVSAKQNKNYVPSKIKESKSYKVFKVFNTILMIIISVATLYPFLYLVAQSFSSEAAIIKGQVTIFPVDFNIVTYKSVFAKGDFQRYYLNTVIYAVIGTIASLIMSSILAYPLSKSHLRLNKFFGPFIIFTMYFGGGLIPNYVLINNLGLRNTVAAFILPGLIGTYYVLLMRSFFANVPQELEEAGEIDGLSKFGVFFKIVLPLSKPIMATMTLFYMAGYWSNWFTAFLYLDDREKWPVAYYLRQIIIGASTSANPGAVNAETMQIAANIKSCCMVLMAVPIICVYPFIQKYFVQGMMLGGVKE</sequence>
<keyword evidence="4 7" id="KW-0812">Transmembrane</keyword>
<protein>
    <submittedName>
        <fullName evidence="9">Sugar ABC transporter permease</fullName>
    </submittedName>
</protein>
<keyword evidence="3" id="KW-1003">Cell membrane</keyword>
<dbReference type="Proteomes" id="UP000262969">
    <property type="component" value="Unassembled WGS sequence"/>
</dbReference>
<keyword evidence="5 7" id="KW-1133">Transmembrane helix</keyword>
<dbReference type="PANTHER" id="PTHR43744:SF9">
    <property type="entry name" value="POLYGALACTURONAN_RHAMNOGALACTURONAN TRANSPORT SYSTEM PERMEASE PROTEIN YTCP"/>
    <property type="match status" value="1"/>
</dbReference>
<evidence type="ECO:0000256" key="1">
    <source>
        <dbReference type="ARBA" id="ARBA00004651"/>
    </source>
</evidence>
<dbReference type="InterPro" id="IPR000515">
    <property type="entry name" value="MetI-like"/>
</dbReference>
<comment type="caution">
    <text evidence="9">The sequence shown here is derived from an EMBL/GenBank/DDBJ whole genome shotgun (WGS) entry which is preliminary data.</text>
</comment>
<evidence type="ECO:0000313" key="9">
    <source>
        <dbReference type="EMBL" id="HCL00838.1"/>
    </source>
</evidence>
<feature type="transmembrane region" description="Helical" evidence="7">
    <location>
        <begin position="152"/>
        <end position="172"/>
    </location>
</feature>
<evidence type="ECO:0000256" key="2">
    <source>
        <dbReference type="ARBA" id="ARBA00022448"/>
    </source>
</evidence>